<name>A0ABV4GBI7_9BRAD</name>
<accession>A0ABV4GBI7</accession>
<sequence length="82" mass="9275">MRRNFTLSELDAELNELQDGAYVQISREDYERLFGLNDAALGRLKNFARGQQCVASFADTAVLFRKRIAAEIGRRNPAEPSI</sequence>
<dbReference type="RefSeq" id="WP_050991762.1">
    <property type="nucleotide sequence ID" value="NZ_JBGBYD010000002.1"/>
</dbReference>
<evidence type="ECO:0000313" key="1">
    <source>
        <dbReference type="EMBL" id="MEY9469260.1"/>
    </source>
</evidence>
<evidence type="ECO:0000313" key="2">
    <source>
        <dbReference type="Proteomes" id="UP001565474"/>
    </source>
</evidence>
<dbReference type="EMBL" id="JBGBZN010000002">
    <property type="protein sequence ID" value="MEY9469260.1"/>
    <property type="molecule type" value="Genomic_DNA"/>
</dbReference>
<gene>
    <name evidence="1" type="ORF">ABH992_001659</name>
</gene>
<proteinExistence type="predicted"/>
<organism evidence="1 2">
    <name type="scientific">Bradyrhizobium yuanmingense</name>
    <dbReference type="NCBI Taxonomy" id="108015"/>
    <lineage>
        <taxon>Bacteria</taxon>
        <taxon>Pseudomonadati</taxon>
        <taxon>Pseudomonadota</taxon>
        <taxon>Alphaproteobacteria</taxon>
        <taxon>Hyphomicrobiales</taxon>
        <taxon>Nitrobacteraceae</taxon>
        <taxon>Bradyrhizobium</taxon>
    </lineage>
</organism>
<protein>
    <submittedName>
        <fullName evidence="1">Uncharacterized protein</fullName>
    </submittedName>
</protein>
<dbReference type="Proteomes" id="UP001565474">
    <property type="component" value="Unassembled WGS sequence"/>
</dbReference>
<comment type="caution">
    <text evidence="1">The sequence shown here is derived from an EMBL/GenBank/DDBJ whole genome shotgun (WGS) entry which is preliminary data.</text>
</comment>
<reference evidence="1 2" key="1">
    <citation type="submission" date="2024-07" db="EMBL/GenBank/DDBJ databases">
        <title>Genomic Encyclopedia of Type Strains, Phase V (KMG-V): Genome sequencing to study the core and pangenomes of soil and plant-associated prokaryotes.</title>
        <authorList>
            <person name="Whitman W."/>
        </authorList>
    </citation>
    <scope>NUCLEOTIDE SEQUENCE [LARGE SCALE GENOMIC DNA]</scope>
    <source>
        <strain evidence="1 2">USDA 222</strain>
    </source>
</reference>
<keyword evidence="2" id="KW-1185">Reference proteome</keyword>